<dbReference type="EMBL" id="CAKOFQ010006668">
    <property type="protein sequence ID" value="CAH1957070.1"/>
    <property type="molecule type" value="Genomic_DNA"/>
</dbReference>
<evidence type="ECO:0000313" key="1">
    <source>
        <dbReference type="EMBL" id="CAH1957070.1"/>
    </source>
</evidence>
<dbReference type="AlphaFoldDB" id="A0A9P0JTP4"/>
<keyword evidence="2" id="KW-1185">Reference proteome</keyword>
<name>A0A9P0JTP4_ACAOB</name>
<comment type="caution">
    <text evidence="1">The sequence shown here is derived from an EMBL/GenBank/DDBJ whole genome shotgun (WGS) entry which is preliminary data.</text>
</comment>
<dbReference type="Proteomes" id="UP001152888">
    <property type="component" value="Unassembled WGS sequence"/>
</dbReference>
<accession>A0A9P0JTP4</accession>
<reference evidence="1" key="1">
    <citation type="submission" date="2022-03" db="EMBL/GenBank/DDBJ databases">
        <authorList>
            <person name="Sayadi A."/>
        </authorList>
    </citation>
    <scope>NUCLEOTIDE SEQUENCE</scope>
</reference>
<sequence length="112" mass="13300">MSSGFKANVLVMLSTYRTLIEVGHKCYFRFAQPGYWHESIDASRKIIPKHEETKFEIYCGVTFQQHFFFQHTPVSPTTTIKEIWCFPFVFRFSSFHFIPISKQYVPYILGFL</sequence>
<organism evidence="1 2">
    <name type="scientific">Acanthoscelides obtectus</name>
    <name type="common">Bean weevil</name>
    <name type="synonym">Bruchus obtectus</name>
    <dbReference type="NCBI Taxonomy" id="200917"/>
    <lineage>
        <taxon>Eukaryota</taxon>
        <taxon>Metazoa</taxon>
        <taxon>Ecdysozoa</taxon>
        <taxon>Arthropoda</taxon>
        <taxon>Hexapoda</taxon>
        <taxon>Insecta</taxon>
        <taxon>Pterygota</taxon>
        <taxon>Neoptera</taxon>
        <taxon>Endopterygota</taxon>
        <taxon>Coleoptera</taxon>
        <taxon>Polyphaga</taxon>
        <taxon>Cucujiformia</taxon>
        <taxon>Chrysomeloidea</taxon>
        <taxon>Chrysomelidae</taxon>
        <taxon>Bruchinae</taxon>
        <taxon>Bruchini</taxon>
        <taxon>Acanthoscelides</taxon>
    </lineage>
</organism>
<gene>
    <name evidence="1" type="ORF">ACAOBT_LOCUS1876</name>
</gene>
<evidence type="ECO:0000313" key="2">
    <source>
        <dbReference type="Proteomes" id="UP001152888"/>
    </source>
</evidence>
<proteinExistence type="predicted"/>
<protein>
    <submittedName>
        <fullName evidence="1">Uncharacterized protein</fullName>
    </submittedName>
</protein>